<evidence type="ECO:0000313" key="1">
    <source>
        <dbReference type="EMBL" id="MED6123056.1"/>
    </source>
</evidence>
<accession>A0ABU6RG98</accession>
<sequence length="107" mass="12583">MASYECEIGTLKKIFTNKMGIRIRMGQNQLVRNEVKNVCREVYVTLQADLSIPLKVYSKRMSCRLVLKIIHSYREIRYYIDLSLADIRLKHPTERIPHGALYTMTMC</sequence>
<organism evidence="1 2">
    <name type="scientific">Stylosanthes scabra</name>
    <dbReference type="NCBI Taxonomy" id="79078"/>
    <lineage>
        <taxon>Eukaryota</taxon>
        <taxon>Viridiplantae</taxon>
        <taxon>Streptophyta</taxon>
        <taxon>Embryophyta</taxon>
        <taxon>Tracheophyta</taxon>
        <taxon>Spermatophyta</taxon>
        <taxon>Magnoliopsida</taxon>
        <taxon>eudicotyledons</taxon>
        <taxon>Gunneridae</taxon>
        <taxon>Pentapetalae</taxon>
        <taxon>rosids</taxon>
        <taxon>fabids</taxon>
        <taxon>Fabales</taxon>
        <taxon>Fabaceae</taxon>
        <taxon>Papilionoideae</taxon>
        <taxon>50 kb inversion clade</taxon>
        <taxon>dalbergioids sensu lato</taxon>
        <taxon>Dalbergieae</taxon>
        <taxon>Pterocarpus clade</taxon>
        <taxon>Stylosanthes</taxon>
    </lineage>
</organism>
<dbReference type="Proteomes" id="UP001341840">
    <property type="component" value="Unassembled WGS sequence"/>
</dbReference>
<protein>
    <recommendedName>
        <fullName evidence="3">Ribosomal protein S10</fullName>
    </recommendedName>
</protein>
<dbReference type="EMBL" id="JASCZI010030488">
    <property type="protein sequence ID" value="MED6123056.1"/>
    <property type="molecule type" value="Genomic_DNA"/>
</dbReference>
<name>A0ABU6RG98_9FABA</name>
<gene>
    <name evidence="1" type="ORF">PIB30_045680</name>
</gene>
<evidence type="ECO:0000313" key="2">
    <source>
        <dbReference type="Proteomes" id="UP001341840"/>
    </source>
</evidence>
<comment type="caution">
    <text evidence="1">The sequence shown here is derived from an EMBL/GenBank/DDBJ whole genome shotgun (WGS) entry which is preliminary data.</text>
</comment>
<evidence type="ECO:0008006" key="3">
    <source>
        <dbReference type="Google" id="ProtNLM"/>
    </source>
</evidence>
<proteinExistence type="predicted"/>
<reference evidence="1 2" key="1">
    <citation type="journal article" date="2023" name="Plants (Basel)">
        <title>Bridging the Gap: Combining Genomics and Transcriptomics Approaches to Understand Stylosanthes scabra, an Orphan Legume from the Brazilian Caatinga.</title>
        <authorList>
            <person name="Ferreira-Neto J.R.C."/>
            <person name="da Silva M.D."/>
            <person name="Binneck E."/>
            <person name="de Melo N.F."/>
            <person name="da Silva R.H."/>
            <person name="de Melo A.L.T.M."/>
            <person name="Pandolfi V."/>
            <person name="Bustamante F.O."/>
            <person name="Brasileiro-Vidal A.C."/>
            <person name="Benko-Iseppon A.M."/>
        </authorList>
    </citation>
    <scope>NUCLEOTIDE SEQUENCE [LARGE SCALE GENOMIC DNA]</scope>
    <source>
        <tissue evidence="1">Leaves</tissue>
    </source>
</reference>
<keyword evidence="2" id="KW-1185">Reference proteome</keyword>